<organism evidence="7 8">
    <name type="scientific">Neoasaia chiangmaiensis</name>
    <dbReference type="NCBI Taxonomy" id="320497"/>
    <lineage>
        <taxon>Bacteria</taxon>
        <taxon>Pseudomonadati</taxon>
        <taxon>Pseudomonadota</taxon>
        <taxon>Alphaproteobacteria</taxon>
        <taxon>Acetobacterales</taxon>
        <taxon>Acetobacteraceae</taxon>
        <taxon>Neoasaia</taxon>
    </lineage>
</organism>
<dbReference type="OrthoDB" id="9806430at2"/>
<dbReference type="InterPro" id="IPR035902">
    <property type="entry name" value="Nuc_phospho_transferase"/>
</dbReference>
<comment type="similarity">
    <text evidence="4">Belongs to the anthranilate phosphoribosyltransferase family.</text>
</comment>
<dbReference type="PANTHER" id="PTHR43285">
    <property type="entry name" value="ANTHRANILATE PHOSPHORIBOSYLTRANSFERASE"/>
    <property type="match status" value="1"/>
</dbReference>
<feature type="binding site" evidence="4">
    <location>
        <position position="232"/>
    </location>
    <ligand>
        <name>Mg(2+)</name>
        <dbReference type="ChEBI" id="CHEBI:18420"/>
        <label>2</label>
    </ligand>
</feature>
<dbReference type="InterPro" id="IPR017459">
    <property type="entry name" value="Glycosyl_Trfase_fam3_N_dom"/>
</dbReference>
<dbReference type="Pfam" id="PF02885">
    <property type="entry name" value="Glycos_trans_3N"/>
    <property type="match status" value="1"/>
</dbReference>
<evidence type="ECO:0000259" key="5">
    <source>
        <dbReference type="Pfam" id="PF00591"/>
    </source>
</evidence>
<feature type="binding site" evidence="4">
    <location>
        <position position="115"/>
    </location>
    <ligand>
        <name>anthranilate</name>
        <dbReference type="ChEBI" id="CHEBI:16567"/>
        <label>1</label>
    </ligand>
</feature>
<feature type="domain" description="Glycosyl transferase family 3 N-terminal" evidence="6">
    <location>
        <begin position="10"/>
        <end position="69"/>
    </location>
</feature>
<comment type="cofactor">
    <cofactor evidence="4">
        <name>Mg(2+)</name>
        <dbReference type="ChEBI" id="CHEBI:18420"/>
    </cofactor>
    <text evidence="4">Binds 2 magnesium ions per monomer.</text>
</comment>
<dbReference type="GO" id="GO:0005829">
    <property type="term" value="C:cytosol"/>
    <property type="evidence" value="ECO:0007669"/>
    <property type="project" value="TreeGrafter"/>
</dbReference>
<feature type="binding site" evidence="4">
    <location>
        <begin position="94"/>
        <end position="97"/>
    </location>
    <ligand>
        <name>5-phospho-alpha-D-ribose 1-diphosphate</name>
        <dbReference type="ChEBI" id="CHEBI:58017"/>
    </ligand>
</feature>
<dbReference type="EMBL" id="CP014691">
    <property type="protein sequence ID" value="AQS87343.1"/>
    <property type="molecule type" value="Genomic_DNA"/>
</dbReference>
<keyword evidence="1 4" id="KW-0328">Glycosyltransferase</keyword>
<dbReference type="STRING" id="320497.A0U93_04660"/>
<feature type="binding site" evidence="4">
    <location>
        <position position="170"/>
    </location>
    <ligand>
        <name>anthranilate</name>
        <dbReference type="ChEBI" id="CHEBI:16567"/>
        <label>2</label>
    </ligand>
</feature>
<feature type="binding site" evidence="4">
    <location>
        <position position="233"/>
    </location>
    <ligand>
        <name>Mg(2+)</name>
        <dbReference type="ChEBI" id="CHEBI:18420"/>
        <label>1</label>
    </ligand>
</feature>
<keyword evidence="3 4" id="KW-0822">Tryptophan biosynthesis</keyword>
<feature type="binding site" evidence="4">
    <location>
        <begin position="87"/>
        <end position="88"/>
    </location>
    <ligand>
        <name>5-phospho-alpha-D-ribose 1-diphosphate</name>
        <dbReference type="ChEBI" id="CHEBI:58017"/>
    </ligand>
</feature>
<proteinExistence type="inferred from homology"/>
<dbReference type="AlphaFoldDB" id="A0A1U9KNK7"/>
<dbReference type="NCBIfam" id="TIGR01245">
    <property type="entry name" value="trpD"/>
    <property type="match status" value="1"/>
</dbReference>
<evidence type="ECO:0000313" key="7">
    <source>
        <dbReference type="EMBL" id="AQS87343.1"/>
    </source>
</evidence>
<sequence>MEEGDLRVLMRDLAGGGILSEDRTEALFSAIMTGALGGVPLASILTAMSVRGETEAELRGAVRAVRSHMLPLAGGDPDAVDVCGTGGDGLGTLNISTAVAFVLAGMGVPVAKHGNRALSSRAGATDVLSALGIVPDEDFERQAYRLREDGLIFMAAPLHHPAMRHAGEVRRALGFRTLFNLIGPLANPAGVRRQMVGVFDARWMDPVARALGGLGSTCVWVVHGDTDMGGSDELTLAGPGRISAWEGGDLRHLAVSADMAGLASRPIAAIAGGDAAHNARMLRDLLAGATGAYRDTVLLNAAVALHVAGRANIVVDNAIAPDRLQANVMQAADAIDSGAALSALERATRSLTDIDRSVPVSSFTMQQSGSL</sequence>
<dbReference type="InterPro" id="IPR036320">
    <property type="entry name" value="Glycosyl_Trfase_fam3_N_dom_sf"/>
</dbReference>
<feature type="binding site" evidence="4">
    <location>
        <position position="96"/>
    </location>
    <ligand>
        <name>Mg(2+)</name>
        <dbReference type="ChEBI" id="CHEBI:18420"/>
        <label>1</label>
    </ligand>
</feature>
<dbReference type="Gene3D" id="3.40.1030.10">
    <property type="entry name" value="Nucleoside phosphorylase/phosphoribosyltransferase catalytic domain"/>
    <property type="match status" value="1"/>
</dbReference>
<accession>A0A1U9KNK7</accession>
<evidence type="ECO:0000313" key="8">
    <source>
        <dbReference type="Proteomes" id="UP000188604"/>
    </source>
</evidence>
<dbReference type="UniPathway" id="UPA00035">
    <property type="reaction ID" value="UER00041"/>
</dbReference>
<evidence type="ECO:0000256" key="2">
    <source>
        <dbReference type="ARBA" id="ARBA00022679"/>
    </source>
</evidence>
<keyword evidence="4" id="KW-0028">Amino-acid biosynthesis</keyword>
<dbReference type="GO" id="GO:0004048">
    <property type="term" value="F:anthranilate phosphoribosyltransferase activity"/>
    <property type="evidence" value="ECO:0007669"/>
    <property type="project" value="UniProtKB-UniRule"/>
</dbReference>
<dbReference type="EC" id="2.4.2.18" evidence="4"/>
<dbReference type="Proteomes" id="UP000188604">
    <property type="component" value="Chromosome"/>
</dbReference>
<dbReference type="RefSeq" id="WP_077806321.1">
    <property type="nucleotide sequence ID" value="NZ_CP014691.1"/>
</dbReference>
<feature type="binding site" evidence="4">
    <location>
        <begin position="112"/>
        <end position="120"/>
    </location>
    <ligand>
        <name>5-phospho-alpha-D-ribose 1-diphosphate</name>
        <dbReference type="ChEBI" id="CHEBI:58017"/>
    </ligand>
</feature>
<evidence type="ECO:0000256" key="4">
    <source>
        <dbReference type="HAMAP-Rule" id="MF_00211"/>
    </source>
</evidence>
<keyword evidence="4" id="KW-0460">Magnesium</keyword>
<dbReference type="HAMAP" id="MF_00211">
    <property type="entry name" value="TrpD"/>
    <property type="match status" value="1"/>
</dbReference>
<evidence type="ECO:0000256" key="3">
    <source>
        <dbReference type="ARBA" id="ARBA00022822"/>
    </source>
</evidence>
<dbReference type="GO" id="GO:0000162">
    <property type="term" value="P:L-tryptophan biosynthetic process"/>
    <property type="evidence" value="ECO:0007669"/>
    <property type="project" value="UniProtKB-UniRule"/>
</dbReference>
<comment type="function">
    <text evidence="4">Catalyzes the transfer of the phosphoribosyl group of 5-phosphorylribose-1-pyrophosphate (PRPP) to anthranilate to yield N-(5'-phosphoribosyl)-anthranilate (PRA).</text>
</comment>
<feature type="binding site" evidence="4">
    <location>
        <position position="124"/>
    </location>
    <ligand>
        <name>5-phospho-alpha-D-ribose 1-diphosphate</name>
        <dbReference type="ChEBI" id="CHEBI:58017"/>
    </ligand>
</feature>
<evidence type="ECO:0000256" key="1">
    <source>
        <dbReference type="ARBA" id="ARBA00022676"/>
    </source>
</evidence>
<comment type="pathway">
    <text evidence="4">Amino-acid biosynthesis; L-tryptophan biosynthesis; L-tryptophan from chorismate: step 2/5.</text>
</comment>
<comment type="catalytic activity">
    <reaction evidence="4">
        <text>N-(5-phospho-beta-D-ribosyl)anthranilate + diphosphate = 5-phospho-alpha-D-ribose 1-diphosphate + anthranilate</text>
        <dbReference type="Rhea" id="RHEA:11768"/>
        <dbReference type="ChEBI" id="CHEBI:16567"/>
        <dbReference type="ChEBI" id="CHEBI:18277"/>
        <dbReference type="ChEBI" id="CHEBI:33019"/>
        <dbReference type="ChEBI" id="CHEBI:58017"/>
        <dbReference type="EC" id="2.4.2.18"/>
    </reaction>
</comment>
<comment type="subunit">
    <text evidence="4">Homodimer.</text>
</comment>
<keyword evidence="4" id="KW-0057">Aromatic amino acid biosynthesis</keyword>
<name>A0A1U9KNK7_9PROT</name>
<keyword evidence="8" id="KW-1185">Reference proteome</keyword>
<evidence type="ECO:0000259" key="6">
    <source>
        <dbReference type="Pfam" id="PF02885"/>
    </source>
</evidence>
<feature type="binding site" evidence="4">
    <location>
        <position position="84"/>
    </location>
    <ligand>
        <name>anthranilate</name>
        <dbReference type="ChEBI" id="CHEBI:16567"/>
        <label>1</label>
    </ligand>
</feature>
<dbReference type="Gene3D" id="1.20.970.10">
    <property type="entry name" value="Transferase, Pyrimidine Nucleoside Phosphorylase, Chain C"/>
    <property type="match status" value="1"/>
</dbReference>
<feature type="domain" description="Glycosyl transferase family 3" evidence="5">
    <location>
        <begin position="77"/>
        <end position="341"/>
    </location>
</feature>
<feature type="binding site" evidence="4">
    <location>
        <position position="84"/>
    </location>
    <ligand>
        <name>5-phospho-alpha-D-ribose 1-diphosphate</name>
        <dbReference type="ChEBI" id="CHEBI:58017"/>
    </ligand>
</feature>
<dbReference type="KEGG" id="nch:A0U93_04660"/>
<dbReference type="SUPFAM" id="SSF47648">
    <property type="entry name" value="Nucleoside phosphorylase/phosphoribosyltransferase N-terminal domain"/>
    <property type="match status" value="1"/>
</dbReference>
<dbReference type="SUPFAM" id="SSF52418">
    <property type="entry name" value="Nucleoside phosphorylase/phosphoribosyltransferase catalytic domain"/>
    <property type="match status" value="1"/>
</dbReference>
<comment type="caution">
    <text evidence="4">Lacks conserved residue(s) required for the propagation of feature annotation.</text>
</comment>
<dbReference type="PANTHER" id="PTHR43285:SF2">
    <property type="entry name" value="ANTHRANILATE PHOSPHORIBOSYLTRANSFERASE"/>
    <property type="match status" value="1"/>
</dbReference>
<keyword evidence="4" id="KW-0479">Metal-binding</keyword>
<dbReference type="InterPro" id="IPR000312">
    <property type="entry name" value="Glycosyl_Trfase_fam3"/>
</dbReference>
<protein>
    <recommendedName>
        <fullName evidence="4">Anthranilate phosphoribosyltransferase</fullName>
        <ecNumber evidence="4">2.4.2.18</ecNumber>
    </recommendedName>
</protein>
<gene>
    <name evidence="4" type="primary">trpD</name>
    <name evidence="7" type="ORF">A0U93_04660</name>
</gene>
<keyword evidence="2 4" id="KW-0808">Transferase</keyword>
<reference evidence="7 8" key="1">
    <citation type="submission" date="2016-03" db="EMBL/GenBank/DDBJ databases">
        <title>Acetic acid bacteria sequencing.</title>
        <authorList>
            <person name="Brandt J."/>
            <person name="Jakob F."/>
            <person name="Vogel R.F."/>
        </authorList>
    </citation>
    <scope>NUCLEOTIDE SEQUENCE [LARGE SCALE GENOMIC DNA]</scope>
    <source>
        <strain evidence="7 8">NBRC 101099</strain>
    </source>
</reference>
<dbReference type="InterPro" id="IPR005940">
    <property type="entry name" value="Anthranilate_Pribosyl_Tfrase"/>
</dbReference>
<dbReference type="GO" id="GO:0000287">
    <property type="term" value="F:magnesium ion binding"/>
    <property type="evidence" value="ECO:0007669"/>
    <property type="project" value="UniProtKB-UniRule"/>
</dbReference>
<feature type="binding site" evidence="4">
    <location>
        <position position="233"/>
    </location>
    <ligand>
        <name>Mg(2+)</name>
        <dbReference type="ChEBI" id="CHEBI:18420"/>
        <label>2</label>
    </ligand>
</feature>
<dbReference type="Pfam" id="PF00591">
    <property type="entry name" value="Glycos_transf_3"/>
    <property type="match status" value="1"/>
</dbReference>
<feature type="binding site" evidence="4">
    <location>
        <position position="92"/>
    </location>
    <ligand>
        <name>5-phospho-alpha-D-ribose 1-diphosphate</name>
        <dbReference type="ChEBI" id="CHEBI:58017"/>
    </ligand>
</feature>